<name>A0ABN6P4A4_9PROT</name>
<feature type="domain" description="FAD-binding" evidence="3">
    <location>
        <begin position="4"/>
        <end position="336"/>
    </location>
</feature>
<evidence type="ECO:0000313" key="5">
    <source>
        <dbReference type="Proteomes" id="UP000831327"/>
    </source>
</evidence>
<dbReference type="SUPFAM" id="SSF51905">
    <property type="entry name" value="FAD/NAD(P)-binding domain"/>
    <property type="match status" value="1"/>
</dbReference>
<dbReference type="EMBL" id="AP025637">
    <property type="protein sequence ID" value="BDG73155.1"/>
    <property type="molecule type" value="Genomic_DNA"/>
</dbReference>
<dbReference type="InterPro" id="IPR002938">
    <property type="entry name" value="FAD-bd"/>
</dbReference>
<evidence type="ECO:0000313" key="4">
    <source>
        <dbReference type="EMBL" id="BDG73155.1"/>
    </source>
</evidence>
<keyword evidence="2" id="KW-0503">Monooxygenase</keyword>
<organism evidence="4 5">
    <name type="scientific">Roseomonas fluvialis</name>
    <dbReference type="NCBI Taxonomy" id="1750527"/>
    <lineage>
        <taxon>Bacteria</taxon>
        <taxon>Pseudomonadati</taxon>
        <taxon>Pseudomonadota</taxon>
        <taxon>Alphaproteobacteria</taxon>
        <taxon>Acetobacterales</taxon>
        <taxon>Roseomonadaceae</taxon>
        <taxon>Roseomonas</taxon>
    </lineage>
</organism>
<gene>
    <name evidence="4" type="ORF">Rmf_30840</name>
</gene>
<evidence type="ECO:0000256" key="2">
    <source>
        <dbReference type="ARBA" id="ARBA00023033"/>
    </source>
</evidence>
<sequence>MSRDVAVVGAGVAGLAVAALLARAGHRVTLLERFERPAPVGSGLMLQPTGLAALARLGLLEEIAALGAPITRLHGTTDRGATVFDLDYGDLAPGLHAVAVHRAALHGVLWRAFAASGARIETARAIATADEQGDRILLRDSAGATVAEADIAIDASGARSVLRALVDPTPPRAFSYGAVWASVPDPGLAPGMLLQRYVSARHMLGWLPAGRSEAGAAPCAALFWSIKPGEHAAWVARYDAWCAEAAALLPPIAPVLAGLPGPQAFAPATYIQFTAKRPWRGRLVLLGDSAHASSPQLGQGANSALLDALALADALAAEPGHHAAFAHYAAARRAHVRFYQRASALMTPFFQSDARSLALVRDLVFDRLKLVPWLRREMIRTLAGLKTGLLAHRSAAALAGAIPPPSPGPAPGRS</sequence>
<dbReference type="PANTHER" id="PTHR13789">
    <property type="entry name" value="MONOOXYGENASE"/>
    <property type="match status" value="1"/>
</dbReference>
<protein>
    <submittedName>
        <fullName evidence="4">Glutamate synthase</fullName>
    </submittedName>
</protein>
<dbReference type="PANTHER" id="PTHR13789:SF309">
    <property type="entry name" value="PUTATIVE (AFU_ORTHOLOGUE AFUA_6G14510)-RELATED"/>
    <property type="match status" value="1"/>
</dbReference>
<keyword evidence="5" id="KW-1185">Reference proteome</keyword>
<keyword evidence="1" id="KW-0560">Oxidoreductase</keyword>
<dbReference type="Gene3D" id="3.50.50.60">
    <property type="entry name" value="FAD/NAD(P)-binding domain"/>
    <property type="match status" value="1"/>
</dbReference>
<reference evidence="4 5" key="1">
    <citation type="journal article" date="2016" name="Microbes Environ.">
        <title>Phylogenetically diverse aerobic anoxygenic phototrophic bacteria isolated from epilithic biofilms in Tama river, Japan.</title>
        <authorList>
            <person name="Hirose S."/>
            <person name="Matsuura K."/>
            <person name="Haruta S."/>
        </authorList>
    </citation>
    <scope>NUCLEOTIDE SEQUENCE [LARGE SCALE GENOMIC DNA]</scope>
    <source>
        <strain evidence="4 5">S08</strain>
    </source>
</reference>
<dbReference type="InterPro" id="IPR050493">
    <property type="entry name" value="FAD-dep_Monooxygenase_BioMet"/>
</dbReference>
<proteinExistence type="predicted"/>
<evidence type="ECO:0000256" key="1">
    <source>
        <dbReference type="ARBA" id="ARBA00023002"/>
    </source>
</evidence>
<dbReference type="RefSeq" id="WP_244407393.1">
    <property type="nucleotide sequence ID" value="NZ_AP025637.1"/>
</dbReference>
<evidence type="ECO:0000259" key="3">
    <source>
        <dbReference type="Pfam" id="PF01494"/>
    </source>
</evidence>
<dbReference type="Pfam" id="PF01494">
    <property type="entry name" value="FAD_binding_3"/>
    <property type="match status" value="1"/>
</dbReference>
<dbReference type="Proteomes" id="UP000831327">
    <property type="component" value="Chromosome"/>
</dbReference>
<dbReference type="PRINTS" id="PR00420">
    <property type="entry name" value="RNGMNOXGNASE"/>
</dbReference>
<dbReference type="InterPro" id="IPR036188">
    <property type="entry name" value="FAD/NAD-bd_sf"/>
</dbReference>
<accession>A0ABN6P4A4</accession>